<dbReference type="Gene3D" id="3.10.450.50">
    <property type="match status" value="1"/>
</dbReference>
<gene>
    <name evidence="2" type="ORF">ACFO5Q_18660</name>
</gene>
<organism evidence="2 3">
    <name type="scientific">Kordiimonas lipolytica</name>
    <dbReference type="NCBI Taxonomy" id="1662421"/>
    <lineage>
        <taxon>Bacteria</taxon>
        <taxon>Pseudomonadati</taxon>
        <taxon>Pseudomonadota</taxon>
        <taxon>Alphaproteobacteria</taxon>
        <taxon>Kordiimonadales</taxon>
        <taxon>Kordiimonadaceae</taxon>
        <taxon>Kordiimonas</taxon>
    </lineage>
</organism>
<evidence type="ECO:0000259" key="1">
    <source>
        <dbReference type="Pfam" id="PF12680"/>
    </source>
</evidence>
<dbReference type="SUPFAM" id="SSF54427">
    <property type="entry name" value="NTF2-like"/>
    <property type="match status" value="1"/>
</dbReference>
<evidence type="ECO:0000313" key="3">
    <source>
        <dbReference type="Proteomes" id="UP001595776"/>
    </source>
</evidence>
<name>A0ABV8UGG1_9PROT</name>
<dbReference type="Pfam" id="PF12680">
    <property type="entry name" value="SnoaL_2"/>
    <property type="match status" value="1"/>
</dbReference>
<comment type="caution">
    <text evidence="2">The sequence shown here is derived from an EMBL/GenBank/DDBJ whole genome shotgun (WGS) entry which is preliminary data.</text>
</comment>
<dbReference type="InterPro" id="IPR032710">
    <property type="entry name" value="NTF2-like_dom_sf"/>
</dbReference>
<dbReference type="InterPro" id="IPR037401">
    <property type="entry name" value="SnoaL-like"/>
</dbReference>
<reference evidence="3" key="1">
    <citation type="journal article" date="2019" name="Int. J. Syst. Evol. Microbiol.">
        <title>The Global Catalogue of Microorganisms (GCM) 10K type strain sequencing project: providing services to taxonomists for standard genome sequencing and annotation.</title>
        <authorList>
            <consortium name="The Broad Institute Genomics Platform"/>
            <consortium name="The Broad Institute Genome Sequencing Center for Infectious Disease"/>
            <person name="Wu L."/>
            <person name="Ma J."/>
        </authorList>
    </citation>
    <scope>NUCLEOTIDE SEQUENCE [LARGE SCALE GENOMIC DNA]</scope>
    <source>
        <strain evidence="3">CGMCC 1.15304</strain>
    </source>
</reference>
<dbReference type="EMBL" id="JBHSCR010000036">
    <property type="protein sequence ID" value="MFC4349878.1"/>
    <property type="molecule type" value="Genomic_DNA"/>
</dbReference>
<sequence length="136" mass="15262">MEQIRQNLRVWYDFVADEDEKALSDMLADEVVFHSPVVHTPQVGKAITFMYLSAAGKVLGNDDFKYVGEYLTDNGAVLEFNTQIDGIQIDGIDMITWNDDGKITEFKVMVRPLKAVNKLHEMMKAMLEKAMAGSAA</sequence>
<proteinExistence type="predicted"/>
<dbReference type="Proteomes" id="UP001595776">
    <property type="component" value="Unassembled WGS sequence"/>
</dbReference>
<feature type="domain" description="SnoaL-like" evidence="1">
    <location>
        <begin position="9"/>
        <end position="105"/>
    </location>
</feature>
<accession>A0ABV8UGG1</accession>
<dbReference type="RefSeq" id="WP_068144362.1">
    <property type="nucleotide sequence ID" value="NZ_JBHSCR010000036.1"/>
</dbReference>
<protein>
    <submittedName>
        <fullName evidence="2">Nuclear transport factor 2 family protein</fullName>
    </submittedName>
</protein>
<evidence type="ECO:0000313" key="2">
    <source>
        <dbReference type="EMBL" id="MFC4349878.1"/>
    </source>
</evidence>
<keyword evidence="3" id="KW-1185">Reference proteome</keyword>